<reference evidence="1" key="1">
    <citation type="submission" date="2021-02" db="EMBL/GenBank/DDBJ databases">
        <authorList>
            <consortium name="DOE Joint Genome Institute"/>
            <person name="Ahrendt S."/>
            <person name="Looney B.P."/>
            <person name="Miyauchi S."/>
            <person name="Morin E."/>
            <person name="Drula E."/>
            <person name="Courty P.E."/>
            <person name="Chicoki N."/>
            <person name="Fauchery L."/>
            <person name="Kohler A."/>
            <person name="Kuo A."/>
            <person name="Labutti K."/>
            <person name="Pangilinan J."/>
            <person name="Lipzen A."/>
            <person name="Riley R."/>
            <person name="Andreopoulos W."/>
            <person name="He G."/>
            <person name="Johnson J."/>
            <person name="Barry K.W."/>
            <person name="Grigoriev I.V."/>
            <person name="Nagy L."/>
            <person name="Hibbett D."/>
            <person name="Henrissat B."/>
            <person name="Matheny P.B."/>
            <person name="Labbe J."/>
            <person name="Martin F."/>
        </authorList>
    </citation>
    <scope>NUCLEOTIDE SEQUENCE</scope>
    <source>
        <strain evidence="1">FP105234-sp</strain>
    </source>
</reference>
<dbReference type="Proteomes" id="UP000814033">
    <property type="component" value="Unassembled WGS sequence"/>
</dbReference>
<dbReference type="EMBL" id="MU275858">
    <property type="protein sequence ID" value="KAI0050829.1"/>
    <property type="molecule type" value="Genomic_DNA"/>
</dbReference>
<proteinExistence type="predicted"/>
<protein>
    <submittedName>
        <fullName evidence="1">Uncharacterized protein</fullName>
    </submittedName>
</protein>
<evidence type="ECO:0000313" key="2">
    <source>
        <dbReference type="Proteomes" id="UP000814033"/>
    </source>
</evidence>
<organism evidence="1 2">
    <name type="scientific">Auriscalpium vulgare</name>
    <dbReference type="NCBI Taxonomy" id="40419"/>
    <lineage>
        <taxon>Eukaryota</taxon>
        <taxon>Fungi</taxon>
        <taxon>Dikarya</taxon>
        <taxon>Basidiomycota</taxon>
        <taxon>Agaricomycotina</taxon>
        <taxon>Agaricomycetes</taxon>
        <taxon>Russulales</taxon>
        <taxon>Auriscalpiaceae</taxon>
        <taxon>Auriscalpium</taxon>
    </lineage>
</organism>
<comment type="caution">
    <text evidence="1">The sequence shown here is derived from an EMBL/GenBank/DDBJ whole genome shotgun (WGS) entry which is preliminary data.</text>
</comment>
<sequence length="227" mass="25140">MRQGGRPKRAVAPRPWDASPCRPPAHGARQDTPLLRHNKRDSCMHTPCPIACTRLHTFSLECMYVAKCVIDMCVQEVARDRAGYKSCRGGRRIPAVQMDIRTSDRAASVHAGPGERKVAAFLLQIHARATPRRRHGQVPAPPAQVTRLPHAHGAREPVGRVQADITLSVGQASRSVVRQGPVRPERRRREASAVRRARSVRTRRSSDEADRESMICVAALPWEVLGG</sequence>
<name>A0ACB8S2Q3_9AGAM</name>
<accession>A0ACB8S2Q3</accession>
<evidence type="ECO:0000313" key="1">
    <source>
        <dbReference type="EMBL" id="KAI0050829.1"/>
    </source>
</evidence>
<reference evidence="1" key="2">
    <citation type="journal article" date="2022" name="New Phytol.">
        <title>Evolutionary transition to the ectomycorrhizal habit in the genomes of a hyperdiverse lineage of mushroom-forming fungi.</title>
        <authorList>
            <person name="Looney B."/>
            <person name="Miyauchi S."/>
            <person name="Morin E."/>
            <person name="Drula E."/>
            <person name="Courty P.E."/>
            <person name="Kohler A."/>
            <person name="Kuo A."/>
            <person name="LaButti K."/>
            <person name="Pangilinan J."/>
            <person name="Lipzen A."/>
            <person name="Riley R."/>
            <person name="Andreopoulos W."/>
            <person name="He G."/>
            <person name="Johnson J."/>
            <person name="Nolan M."/>
            <person name="Tritt A."/>
            <person name="Barry K.W."/>
            <person name="Grigoriev I.V."/>
            <person name="Nagy L.G."/>
            <person name="Hibbett D."/>
            <person name="Henrissat B."/>
            <person name="Matheny P.B."/>
            <person name="Labbe J."/>
            <person name="Martin F.M."/>
        </authorList>
    </citation>
    <scope>NUCLEOTIDE SEQUENCE</scope>
    <source>
        <strain evidence="1">FP105234-sp</strain>
    </source>
</reference>
<gene>
    <name evidence="1" type="ORF">FA95DRAFT_529742</name>
</gene>
<keyword evidence="2" id="KW-1185">Reference proteome</keyword>